<sequence length="86" mass="9158">MIDLQKLAIFAGGLLCGTAGVKLLKSKEAKKVYAHTTAAALRAKECVMTDVTKVREGCGDIVAEAKEINEKKSSDSAVEIIEDTCE</sequence>
<comment type="caution">
    <text evidence="1">The sequence shown here is derived from an EMBL/GenBank/DDBJ whole genome shotgun (WGS) entry which is preliminary data.</text>
</comment>
<evidence type="ECO:0000313" key="1">
    <source>
        <dbReference type="EMBL" id="EGC04298.1"/>
    </source>
</evidence>
<proteinExistence type="predicted"/>
<dbReference type="Proteomes" id="UP000004259">
    <property type="component" value="Unassembled WGS sequence"/>
</dbReference>
<dbReference type="InterPro" id="IPR046092">
    <property type="entry name" value="DUF6110"/>
</dbReference>
<dbReference type="EMBL" id="ADKM02000031">
    <property type="protein sequence ID" value="EGC04298.1"/>
    <property type="molecule type" value="Genomic_DNA"/>
</dbReference>
<name>E9S8U6_RUMAL</name>
<accession>E9S8U6</accession>
<gene>
    <name evidence="1" type="ORF">CUS_5591</name>
</gene>
<organism evidence="1 2">
    <name type="scientific">Ruminococcus albus 8</name>
    <dbReference type="NCBI Taxonomy" id="246199"/>
    <lineage>
        <taxon>Bacteria</taxon>
        <taxon>Bacillati</taxon>
        <taxon>Bacillota</taxon>
        <taxon>Clostridia</taxon>
        <taxon>Eubacteriales</taxon>
        <taxon>Oscillospiraceae</taxon>
        <taxon>Ruminococcus</taxon>
    </lineage>
</organism>
<keyword evidence="2" id="KW-1185">Reference proteome</keyword>
<dbReference type="AlphaFoldDB" id="E9S8U6"/>
<protein>
    <submittedName>
        <fullName evidence="1">Uncharacterized protein</fullName>
    </submittedName>
</protein>
<evidence type="ECO:0000313" key="2">
    <source>
        <dbReference type="Proteomes" id="UP000004259"/>
    </source>
</evidence>
<dbReference type="Pfam" id="PF19605">
    <property type="entry name" value="DUF6110"/>
    <property type="match status" value="1"/>
</dbReference>
<reference evidence="1 2" key="1">
    <citation type="submission" date="2011-02" db="EMBL/GenBank/DDBJ databases">
        <authorList>
            <person name="Nelson K.E."/>
            <person name="Sutton G."/>
            <person name="Torralba M."/>
            <person name="Durkin S."/>
            <person name="Harkins D."/>
            <person name="Montgomery R."/>
            <person name="Ziemer C."/>
            <person name="Klaassens E."/>
            <person name="Ocuiv P."/>
            <person name="Morrison M."/>
        </authorList>
    </citation>
    <scope>NUCLEOTIDE SEQUENCE [LARGE SCALE GENOMIC DNA]</scope>
    <source>
        <strain evidence="1 2">8</strain>
    </source>
</reference>
<dbReference type="eggNOG" id="ENOG50330JY">
    <property type="taxonomic scope" value="Bacteria"/>
</dbReference>
<dbReference type="RefSeq" id="WP_002847452.1">
    <property type="nucleotide sequence ID" value="NZ_ADKM02000031.1"/>
</dbReference>
<dbReference type="STRING" id="246199.CUS_5591"/>